<dbReference type="PROSITE" id="PS01081">
    <property type="entry name" value="HTH_TETR_1"/>
    <property type="match status" value="1"/>
</dbReference>
<dbReference type="Proteomes" id="UP000572635">
    <property type="component" value="Unassembled WGS sequence"/>
</dbReference>
<dbReference type="PANTHER" id="PTHR47506">
    <property type="entry name" value="TRANSCRIPTIONAL REGULATORY PROTEIN"/>
    <property type="match status" value="1"/>
</dbReference>
<dbReference type="InterPro" id="IPR001647">
    <property type="entry name" value="HTH_TetR"/>
</dbReference>
<dbReference type="EMBL" id="JACHDB010000001">
    <property type="protein sequence ID" value="MBB5430782.1"/>
    <property type="molecule type" value="Genomic_DNA"/>
</dbReference>
<dbReference type="InterPro" id="IPR036271">
    <property type="entry name" value="Tet_transcr_reg_TetR-rel_C_sf"/>
</dbReference>
<dbReference type="SUPFAM" id="SSF48498">
    <property type="entry name" value="Tetracyclin repressor-like, C-terminal domain"/>
    <property type="match status" value="1"/>
</dbReference>
<dbReference type="Gene3D" id="1.10.10.60">
    <property type="entry name" value="Homeodomain-like"/>
    <property type="match status" value="1"/>
</dbReference>
<keyword evidence="1" id="KW-0805">Transcription regulation</keyword>
<evidence type="ECO:0000259" key="5">
    <source>
        <dbReference type="PROSITE" id="PS50977"/>
    </source>
</evidence>
<evidence type="ECO:0000313" key="6">
    <source>
        <dbReference type="EMBL" id="MBB5430782.1"/>
    </source>
</evidence>
<feature type="domain" description="HTH tetR-type" evidence="5">
    <location>
        <begin position="9"/>
        <end position="69"/>
    </location>
</feature>
<dbReference type="PRINTS" id="PR00455">
    <property type="entry name" value="HTHTETR"/>
</dbReference>
<dbReference type="Gene3D" id="1.10.357.10">
    <property type="entry name" value="Tetracycline Repressor, domain 2"/>
    <property type="match status" value="1"/>
</dbReference>
<dbReference type="InterPro" id="IPR011075">
    <property type="entry name" value="TetR_C"/>
</dbReference>
<accession>A0A7W8VC33</accession>
<dbReference type="RefSeq" id="WP_184388901.1">
    <property type="nucleotide sequence ID" value="NZ_BAAAJD010000139.1"/>
</dbReference>
<dbReference type="PROSITE" id="PS50977">
    <property type="entry name" value="HTH_TETR_2"/>
    <property type="match status" value="1"/>
</dbReference>
<feature type="DNA-binding region" description="H-T-H motif" evidence="4">
    <location>
        <begin position="32"/>
        <end position="51"/>
    </location>
</feature>
<evidence type="ECO:0000313" key="7">
    <source>
        <dbReference type="Proteomes" id="UP000572635"/>
    </source>
</evidence>
<dbReference type="Pfam" id="PF00440">
    <property type="entry name" value="TetR_N"/>
    <property type="match status" value="1"/>
</dbReference>
<keyword evidence="2 4" id="KW-0238">DNA-binding</keyword>
<comment type="caution">
    <text evidence="6">The sequence shown here is derived from an EMBL/GenBank/DDBJ whole genome shotgun (WGS) entry which is preliminary data.</text>
</comment>
<dbReference type="PANTHER" id="PTHR47506:SF1">
    <property type="entry name" value="HTH-TYPE TRANSCRIPTIONAL REGULATOR YJDC"/>
    <property type="match status" value="1"/>
</dbReference>
<keyword evidence="3" id="KW-0804">Transcription</keyword>
<dbReference type="GO" id="GO:0003677">
    <property type="term" value="F:DNA binding"/>
    <property type="evidence" value="ECO:0007669"/>
    <property type="project" value="UniProtKB-UniRule"/>
</dbReference>
<evidence type="ECO:0000256" key="3">
    <source>
        <dbReference type="ARBA" id="ARBA00023163"/>
    </source>
</evidence>
<dbReference type="SUPFAM" id="SSF46689">
    <property type="entry name" value="Homeodomain-like"/>
    <property type="match status" value="1"/>
</dbReference>
<dbReference type="AlphaFoldDB" id="A0A7W8VC33"/>
<dbReference type="Pfam" id="PF16925">
    <property type="entry name" value="TetR_C_13"/>
    <property type="match status" value="1"/>
</dbReference>
<evidence type="ECO:0000256" key="4">
    <source>
        <dbReference type="PROSITE-ProRule" id="PRU00335"/>
    </source>
</evidence>
<organism evidence="6 7">
    <name type="scientific">Nocardiopsis composta</name>
    <dbReference type="NCBI Taxonomy" id="157465"/>
    <lineage>
        <taxon>Bacteria</taxon>
        <taxon>Bacillati</taxon>
        <taxon>Actinomycetota</taxon>
        <taxon>Actinomycetes</taxon>
        <taxon>Streptosporangiales</taxon>
        <taxon>Nocardiopsidaceae</taxon>
        <taxon>Nocardiopsis</taxon>
    </lineage>
</organism>
<name>A0A7W8VC33_9ACTN</name>
<dbReference type="InterPro" id="IPR009057">
    <property type="entry name" value="Homeodomain-like_sf"/>
</dbReference>
<proteinExistence type="predicted"/>
<evidence type="ECO:0000256" key="1">
    <source>
        <dbReference type="ARBA" id="ARBA00023015"/>
    </source>
</evidence>
<dbReference type="InterPro" id="IPR023772">
    <property type="entry name" value="DNA-bd_HTH_TetR-type_CS"/>
</dbReference>
<reference evidence="6 7" key="1">
    <citation type="submission" date="2020-08" db="EMBL/GenBank/DDBJ databases">
        <title>Sequencing the genomes of 1000 actinobacteria strains.</title>
        <authorList>
            <person name="Klenk H.-P."/>
        </authorList>
    </citation>
    <scope>NUCLEOTIDE SEQUENCE [LARGE SCALE GENOMIC DNA]</scope>
    <source>
        <strain evidence="6 7">DSM 44551</strain>
    </source>
</reference>
<keyword evidence="7" id="KW-1185">Reference proteome</keyword>
<sequence length="205" mass="22373">MAGRGRPRRFDRDAALATAMELFWEHGYEGTSLNMLTSAMGITPTSLYAAFGSKDELFREAVRLYNSPDRSVIPKALRRPRTRDAVEALLRENADAYIDPATPAGCMVFTAATNLGTGHEHIGRLLADCRRDTLAEIRERIERGTAEDDLPAGVDAAALASYVYAVMEGLSFRARDACPREDLHAVIDIAMLGWDAAVARAAEDG</sequence>
<gene>
    <name evidence="6" type="ORF">HDA36_000866</name>
</gene>
<protein>
    <submittedName>
        <fullName evidence="6">AcrR family transcriptional regulator</fullName>
    </submittedName>
</protein>
<evidence type="ECO:0000256" key="2">
    <source>
        <dbReference type="ARBA" id="ARBA00023125"/>
    </source>
</evidence>